<organism evidence="2 3">
    <name type="scientific">Agrobacterium fabrum</name>
    <dbReference type="NCBI Taxonomy" id="1176649"/>
    <lineage>
        <taxon>Bacteria</taxon>
        <taxon>Pseudomonadati</taxon>
        <taxon>Pseudomonadota</taxon>
        <taxon>Alphaproteobacteria</taxon>
        <taxon>Hyphomicrobiales</taxon>
        <taxon>Rhizobiaceae</taxon>
        <taxon>Rhizobium/Agrobacterium group</taxon>
        <taxon>Agrobacterium</taxon>
        <taxon>Agrobacterium tumefaciens complex</taxon>
    </lineage>
</organism>
<keyword evidence="2" id="KW-0548">Nucleotidyltransferase</keyword>
<feature type="non-terminal residue" evidence="2">
    <location>
        <position position="1"/>
    </location>
</feature>
<evidence type="ECO:0000313" key="3">
    <source>
        <dbReference type="Proteomes" id="UP000249769"/>
    </source>
</evidence>
<feature type="domain" description="Glucose-1-phosphate adenylyltransferase/Bifunctional protein GlmU-like C-terminal hexapeptide" evidence="1">
    <location>
        <begin position="1"/>
        <end position="36"/>
    </location>
</feature>
<dbReference type="EMBL" id="QFOL01000136">
    <property type="protein sequence ID" value="PZP49924.1"/>
    <property type="molecule type" value="Genomic_DNA"/>
</dbReference>
<accession>A0A2W5F6N4</accession>
<keyword evidence="2" id="KW-0808">Transferase</keyword>
<comment type="caution">
    <text evidence="2">The sequence shown here is derived from an EMBL/GenBank/DDBJ whole genome shotgun (WGS) entry which is preliminary data.</text>
</comment>
<dbReference type="GO" id="GO:0016779">
    <property type="term" value="F:nucleotidyltransferase activity"/>
    <property type="evidence" value="ECO:0007669"/>
    <property type="project" value="UniProtKB-KW"/>
</dbReference>
<gene>
    <name evidence="2" type="ORF">DI595_12485</name>
</gene>
<dbReference type="Proteomes" id="UP000249769">
    <property type="component" value="Unassembled WGS sequence"/>
</dbReference>
<dbReference type="Pfam" id="PF24894">
    <property type="entry name" value="Hexapep_GlmU"/>
    <property type="match status" value="1"/>
</dbReference>
<dbReference type="Gene3D" id="2.160.10.10">
    <property type="entry name" value="Hexapeptide repeat proteins"/>
    <property type="match status" value="1"/>
</dbReference>
<proteinExistence type="predicted"/>
<evidence type="ECO:0000313" key="2">
    <source>
        <dbReference type="EMBL" id="PZP49924.1"/>
    </source>
</evidence>
<dbReference type="AlphaFoldDB" id="A0A2W5F6N4"/>
<dbReference type="InterPro" id="IPR056818">
    <property type="entry name" value="GlmU/GlgC-like_hexapep"/>
</dbReference>
<protein>
    <submittedName>
        <fullName evidence="2">Glucose-1-phosphate adenylyltransferase</fullName>
    </submittedName>
</protein>
<reference evidence="2 3" key="1">
    <citation type="submission" date="2017-08" db="EMBL/GenBank/DDBJ databases">
        <title>Infants hospitalized years apart are colonized by the same room-sourced microbial strains.</title>
        <authorList>
            <person name="Brooks B."/>
            <person name="Olm M.R."/>
            <person name="Firek B.A."/>
            <person name="Baker R."/>
            <person name="Thomas B.C."/>
            <person name="Morowitz M.J."/>
            <person name="Banfield J.F."/>
        </authorList>
    </citation>
    <scope>NUCLEOTIDE SEQUENCE [LARGE SCALE GENOMIC DNA]</scope>
    <source>
        <strain evidence="2">S2_009_000_R2_73</strain>
    </source>
</reference>
<sequence>VVIDHGVVIPEGLIVGEDPELDAKRFRRTENGICLITQSMIDKLDL</sequence>
<evidence type="ECO:0000259" key="1">
    <source>
        <dbReference type="Pfam" id="PF24894"/>
    </source>
</evidence>
<name>A0A2W5F6N4_9HYPH</name>